<accession>A0ABS6T4R9</accession>
<organism evidence="5 6">
    <name type="scientific">Maritimibacter dapengensis</name>
    <dbReference type="NCBI Taxonomy" id="2836868"/>
    <lineage>
        <taxon>Bacteria</taxon>
        <taxon>Pseudomonadati</taxon>
        <taxon>Pseudomonadota</taxon>
        <taxon>Alphaproteobacteria</taxon>
        <taxon>Rhodobacterales</taxon>
        <taxon>Roseobacteraceae</taxon>
        <taxon>Maritimibacter</taxon>
    </lineage>
</organism>
<evidence type="ECO:0000256" key="2">
    <source>
        <dbReference type="ARBA" id="ARBA00022827"/>
    </source>
</evidence>
<keyword evidence="2" id="KW-0274">FAD</keyword>
<sequence length="305" mass="32825">MRLAPNQDQTIFAGVLARLLEDDGIAGFHTVANWSRYEYGEALDDRLGEAGFFEAAREADLGPVAAAMMVHEIAKAPVVIECAASALVRPFLGVEVPRPLAVVVDDAPGAIRFLPQAKTLLSISDQGLRVAPVEGQCRAVESLFAYPMGCLDVSPDWTALDTDPVEVRTLWQIALASELAGVLSGGLAAVLAYVRDREQFGQALGSFQGVQHRLAQDAVWIESAQLLALRAASSRDPADAALALGAVQERATRIGYDLHQFTGAMGLTLEHPLHRWTYRARSLRSEMGGASQAFLDYADAKWGGR</sequence>
<proteinExistence type="predicted"/>
<evidence type="ECO:0000259" key="4">
    <source>
        <dbReference type="Pfam" id="PF00441"/>
    </source>
</evidence>
<dbReference type="Pfam" id="PF00441">
    <property type="entry name" value="Acyl-CoA_dh_1"/>
    <property type="match status" value="1"/>
</dbReference>
<dbReference type="PANTHER" id="PTHR43884">
    <property type="entry name" value="ACYL-COA DEHYDROGENASE"/>
    <property type="match status" value="1"/>
</dbReference>
<evidence type="ECO:0000256" key="3">
    <source>
        <dbReference type="ARBA" id="ARBA00023002"/>
    </source>
</evidence>
<reference evidence="5 6" key="1">
    <citation type="submission" date="2021-05" db="EMBL/GenBank/DDBJ databases">
        <title>Culturable bacteria isolated from Daya Bay.</title>
        <authorList>
            <person name="Zheng W."/>
            <person name="Yu S."/>
            <person name="Huang Y."/>
        </authorList>
    </citation>
    <scope>NUCLEOTIDE SEQUENCE [LARGE SCALE GENOMIC DNA]</scope>
    <source>
        <strain evidence="5 6">DP4N28-5</strain>
    </source>
</reference>
<protein>
    <recommendedName>
        <fullName evidence="4">Acyl-CoA dehydrogenase/oxidase C-terminal domain-containing protein</fullName>
    </recommendedName>
</protein>
<dbReference type="Proteomes" id="UP000756530">
    <property type="component" value="Unassembled WGS sequence"/>
</dbReference>
<dbReference type="RefSeq" id="WP_218393183.1">
    <property type="nucleotide sequence ID" value="NZ_JAHUZE010000003.1"/>
</dbReference>
<feature type="domain" description="Acyl-CoA dehydrogenase/oxidase C-terminal" evidence="4">
    <location>
        <begin position="173"/>
        <end position="289"/>
    </location>
</feature>
<gene>
    <name evidence="5" type="ORF">KJP28_13700</name>
</gene>
<evidence type="ECO:0000313" key="6">
    <source>
        <dbReference type="Proteomes" id="UP000756530"/>
    </source>
</evidence>
<evidence type="ECO:0000256" key="1">
    <source>
        <dbReference type="ARBA" id="ARBA00022630"/>
    </source>
</evidence>
<keyword evidence="3" id="KW-0560">Oxidoreductase</keyword>
<keyword evidence="1" id="KW-0285">Flavoprotein</keyword>
<dbReference type="EMBL" id="JAHUZE010000003">
    <property type="protein sequence ID" value="MBV7379980.1"/>
    <property type="molecule type" value="Genomic_DNA"/>
</dbReference>
<name>A0ABS6T4R9_9RHOB</name>
<evidence type="ECO:0000313" key="5">
    <source>
        <dbReference type="EMBL" id="MBV7379980.1"/>
    </source>
</evidence>
<dbReference type="PANTHER" id="PTHR43884:SF20">
    <property type="entry name" value="ACYL-COA DEHYDROGENASE FADE28"/>
    <property type="match status" value="1"/>
</dbReference>
<keyword evidence="6" id="KW-1185">Reference proteome</keyword>
<comment type="caution">
    <text evidence="5">The sequence shown here is derived from an EMBL/GenBank/DDBJ whole genome shotgun (WGS) entry which is preliminary data.</text>
</comment>
<dbReference type="InterPro" id="IPR009075">
    <property type="entry name" value="AcylCo_DH/oxidase_C"/>
</dbReference>